<accession>A0A8T1D3Q4</accession>
<dbReference type="PANTHER" id="PTHR10625">
    <property type="entry name" value="HISTONE DEACETYLASE HDAC1-RELATED"/>
    <property type="match status" value="1"/>
</dbReference>
<dbReference type="GO" id="GO:0016705">
    <property type="term" value="F:oxidoreductase activity, acting on paired donors, with incorporation or reduction of molecular oxygen"/>
    <property type="evidence" value="ECO:0007669"/>
    <property type="project" value="InterPro"/>
</dbReference>
<feature type="compositionally biased region" description="Basic and acidic residues" evidence="1">
    <location>
        <begin position="41"/>
        <end position="55"/>
    </location>
</feature>
<dbReference type="GO" id="GO:0040029">
    <property type="term" value="P:epigenetic regulation of gene expression"/>
    <property type="evidence" value="ECO:0007669"/>
    <property type="project" value="TreeGrafter"/>
</dbReference>
<dbReference type="PRINTS" id="PR01270">
    <property type="entry name" value="HDASUPER"/>
</dbReference>
<dbReference type="Pfam" id="PF00850">
    <property type="entry name" value="Hist_deacetyl"/>
    <property type="match status" value="1"/>
</dbReference>
<organism evidence="4 5">
    <name type="scientific">Phytophthora cactorum</name>
    <dbReference type="NCBI Taxonomy" id="29920"/>
    <lineage>
        <taxon>Eukaryota</taxon>
        <taxon>Sar</taxon>
        <taxon>Stramenopiles</taxon>
        <taxon>Oomycota</taxon>
        <taxon>Peronosporomycetes</taxon>
        <taxon>Peronosporales</taxon>
        <taxon>Peronosporaceae</taxon>
        <taxon>Phytophthora</taxon>
    </lineage>
</organism>
<evidence type="ECO:0000256" key="1">
    <source>
        <dbReference type="SAM" id="MobiDB-lite"/>
    </source>
</evidence>
<keyword evidence="2" id="KW-1133">Transmembrane helix</keyword>
<keyword evidence="2" id="KW-0812">Transmembrane</keyword>
<dbReference type="SUPFAM" id="SSF52768">
    <property type="entry name" value="Arginase/deacetylase"/>
    <property type="match status" value="1"/>
</dbReference>
<dbReference type="GO" id="GO:0004497">
    <property type="term" value="F:monooxygenase activity"/>
    <property type="evidence" value="ECO:0007669"/>
    <property type="project" value="InterPro"/>
</dbReference>
<dbReference type="VEuPathDB" id="FungiDB:PC110_g8464"/>
<gene>
    <name evidence="4" type="ORF">PC115_g5334</name>
</gene>
<dbReference type="InterPro" id="IPR023696">
    <property type="entry name" value="Ureohydrolase_dom_sf"/>
</dbReference>
<proteinExistence type="predicted"/>
<dbReference type="GO" id="GO:0020037">
    <property type="term" value="F:heme binding"/>
    <property type="evidence" value="ECO:0007669"/>
    <property type="project" value="InterPro"/>
</dbReference>
<evidence type="ECO:0000259" key="3">
    <source>
        <dbReference type="Pfam" id="PF00850"/>
    </source>
</evidence>
<dbReference type="PANTHER" id="PTHR10625:SF10">
    <property type="entry name" value="HISTONE DEACETYLASE HDAC1"/>
    <property type="match status" value="1"/>
</dbReference>
<dbReference type="SUPFAM" id="SSF48264">
    <property type="entry name" value="Cytochrome P450"/>
    <property type="match status" value="1"/>
</dbReference>
<evidence type="ECO:0000256" key="2">
    <source>
        <dbReference type="SAM" id="Phobius"/>
    </source>
</evidence>
<dbReference type="EMBL" id="RCMI01000110">
    <property type="protein sequence ID" value="KAG2933970.1"/>
    <property type="molecule type" value="Genomic_DNA"/>
</dbReference>
<dbReference type="Proteomes" id="UP000774804">
    <property type="component" value="Unassembled WGS sequence"/>
</dbReference>
<feature type="region of interest" description="Disordered" evidence="1">
    <location>
        <begin position="35"/>
        <end position="59"/>
    </location>
</feature>
<dbReference type="InterPro" id="IPR023801">
    <property type="entry name" value="His_deacetylse_dom"/>
</dbReference>
<dbReference type="GO" id="GO:0005634">
    <property type="term" value="C:nucleus"/>
    <property type="evidence" value="ECO:0007669"/>
    <property type="project" value="TreeGrafter"/>
</dbReference>
<comment type="caution">
    <text evidence="4">The sequence shown here is derived from an EMBL/GenBank/DDBJ whole genome shotgun (WGS) entry which is preliminary data.</text>
</comment>
<keyword evidence="2" id="KW-0472">Membrane</keyword>
<dbReference type="InterPro" id="IPR000286">
    <property type="entry name" value="HDACs"/>
</dbReference>
<sequence length="666" mass="74026">MLSVSALKLEHPFYHLLVVTSLLLLPVVLQLARHPGSSSTKSKERTDSEPERQEAARPPWTLPVLHNTLQLMLAGGDIHEWITTNCERFKGRPFAVKVLGLPKMLVVSTPQAFEDVLKYQFMNFPKGPHFKDNMQDLLGGGIFAVDGVKWAHQRDVARGLFRAQELRECMTAAITRHTMALYDVLKKTCARNRSVDLYKLLSCFSTEVFTDISFGVTLNCLRANKELPFQAALDRAQRLTTQRFVRPRWFWKMQKRLGLGAEDQLQLDIKEIDATVLSIVQQVLANRALTPEDGRAKNASMLSLFLDIIAKSPKTEEHQRLSAQDQELLEESGLVDDAYVFPGLFEYCAYVAGATLTAVDALLYLLRSQDDEKVLPPAAINLGGGRHHAMRSHASGFCYVNDVVLGVQRLLSKGKMKRVLVLDIDVHHGDGTQEAFYYSEQVTTISFHLREPGFFPGTGADTEVGAGRGRRNNVNVPLQRGITDDQFHGLFQRVVSKAVETVQPEVLVLVCGVDTLARDPLGGFNLTSDGICDCVEAIMALQLPVLCLGAGGYSGADASKTFAAIVATVIGQRQQLPEHIPEHDFYEEYLPNMQLVTTPVAHRPNLNTAGTLRKTEDCAFETLEQFALDRRTRIQQVSKKRPMTAAQIGFVRTSSDLVEDATTPID</sequence>
<protein>
    <recommendedName>
        <fullName evidence="3">Histone deacetylase domain-containing protein</fullName>
    </recommendedName>
</protein>
<dbReference type="Gene3D" id="3.40.800.20">
    <property type="entry name" value="Histone deacetylase domain"/>
    <property type="match status" value="1"/>
</dbReference>
<dbReference type="GO" id="GO:0004407">
    <property type="term" value="F:histone deacetylase activity"/>
    <property type="evidence" value="ECO:0007669"/>
    <property type="project" value="TreeGrafter"/>
</dbReference>
<dbReference type="InterPro" id="IPR037138">
    <property type="entry name" value="His_deacetylse_dom_sf"/>
</dbReference>
<feature type="transmembrane region" description="Helical" evidence="2">
    <location>
        <begin position="12"/>
        <end position="32"/>
    </location>
</feature>
<dbReference type="VEuPathDB" id="FungiDB:PC110_g9106"/>
<feature type="domain" description="Histone deacetylase" evidence="3">
    <location>
        <begin position="316"/>
        <end position="568"/>
    </location>
</feature>
<name>A0A8T1D3Q4_9STRA</name>
<dbReference type="GO" id="GO:0005506">
    <property type="term" value="F:iron ion binding"/>
    <property type="evidence" value="ECO:0007669"/>
    <property type="project" value="InterPro"/>
</dbReference>
<evidence type="ECO:0000313" key="5">
    <source>
        <dbReference type="Proteomes" id="UP000774804"/>
    </source>
</evidence>
<dbReference type="InterPro" id="IPR036396">
    <property type="entry name" value="Cyt_P450_sf"/>
</dbReference>
<evidence type="ECO:0000313" key="4">
    <source>
        <dbReference type="EMBL" id="KAG2933970.1"/>
    </source>
</evidence>
<reference evidence="4" key="1">
    <citation type="submission" date="2018-10" db="EMBL/GenBank/DDBJ databases">
        <title>Effector identification in a new, highly contiguous assembly of the strawberry crown rot pathogen Phytophthora cactorum.</title>
        <authorList>
            <person name="Armitage A.D."/>
            <person name="Nellist C.F."/>
            <person name="Bates H."/>
            <person name="Vickerstaff R.J."/>
            <person name="Harrison R.J."/>
        </authorList>
    </citation>
    <scope>NUCLEOTIDE SEQUENCE</scope>
    <source>
        <strain evidence="4">4032</strain>
    </source>
</reference>
<dbReference type="AlphaFoldDB" id="A0A8T1D3Q4"/>